<evidence type="ECO:0000256" key="4">
    <source>
        <dbReference type="ARBA" id="ARBA00023002"/>
    </source>
</evidence>
<dbReference type="Gene3D" id="3.40.50.720">
    <property type="entry name" value="NAD(P)-binding Rossmann-like Domain"/>
    <property type="match status" value="1"/>
</dbReference>
<dbReference type="Pfam" id="PF00106">
    <property type="entry name" value="adh_short"/>
    <property type="match status" value="1"/>
</dbReference>
<dbReference type="GO" id="GO:0016491">
    <property type="term" value="F:oxidoreductase activity"/>
    <property type="evidence" value="ECO:0007669"/>
    <property type="project" value="UniProtKB-KW"/>
</dbReference>
<dbReference type="PANTHER" id="PTHR42808:SF4">
    <property type="entry name" value="SHORT CHAIN DEHYDROGENASE"/>
    <property type="match status" value="1"/>
</dbReference>
<evidence type="ECO:0000313" key="6">
    <source>
        <dbReference type="EMBL" id="PYE16400.1"/>
    </source>
</evidence>
<evidence type="ECO:0000313" key="7">
    <source>
        <dbReference type="Proteomes" id="UP000247591"/>
    </source>
</evidence>
<dbReference type="InterPro" id="IPR002347">
    <property type="entry name" value="SDR_fam"/>
</dbReference>
<evidence type="ECO:0000256" key="3">
    <source>
        <dbReference type="ARBA" id="ARBA00022857"/>
    </source>
</evidence>
<keyword evidence="3" id="KW-0521">NADP</keyword>
<dbReference type="InterPro" id="IPR036291">
    <property type="entry name" value="NAD(P)-bd_dom_sf"/>
</dbReference>
<keyword evidence="4" id="KW-0560">Oxidoreductase</keyword>
<comment type="similarity">
    <text evidence="2">Belongs to the short-chain dehydrogenases/reductases (SDR) family.</text>
</comment>
<dbReference type="InterPro" id="IPR051935">
    <property type="entry name" value="HSDL2"/>
</dbReference>
<keyword evidence="7" id="KW-1185">Reference proteome</keyword>
<dbReference type="EMBL" id="QJSP01000008">
    <property type="protein sequence ID" value="PYE16400.1"/>
    <property type="molecule type" value="Genomic_DNA"/>
</dbReference>
<sequence>MAKNSLESLSADAFANRTVLMSGGSRGIGLAISIALAERGANIVLLAKTDTPHPKLPGTIHTAVDEIQESGGKAVGVVGDVRNVDDVQRAVDTAVSTFGGIDIVVHNASVINEAGTADLPLKRYDLMQGVNVRGMFALTQAALPHLVKSPNAHILSISPPLNMSPHWLGKFPAYTLSKYGMTVLALGFASEFAAQGIAVNCLWPETTIATAAVKNLQVDPEAASHAREPEVMADAAALVLARSAAETGECLIDADVLTGHGVSDLSAYGGVEPLDYDFYVDR</sequence>
<accession>A0A318RUH5</accession>
<comment type="subcellular location">
    <subcellularLocation>
        <location evidence="1">Peroxisome</location>
    </subcellularLocation>
</comment>
<dbReference type="FunFam" id="3.40.50.720:FF:000301">
    <property type="entry name" value="Hydroxysteroid dehydrogenase like 2"/>
    <property type="match status" value="1"/>
</dbReference>
<proteinExistence type="inferred from homology"/>
<reference evidence="6 7" key="1">
    <citation type="submission" date="2018-06" db="EMBL/GenBank/DDBJ databases">
        <title>Genomic Encyclopedia of Type Strains, Phase IV (KMG-IV): sequencing the most valuable type-strain genomes for metagenomic binning, comparative biology and taxonomic classification.</title>
        <authorList>
            <person name="Goeker M."/>
        </authorList>
    </citation>
    <scope>NUCLEOTIDE SEQUENCE [LARGE SCALE GENOMIC DNA]</scope>
    <source>
        <strain evidence="6 7">DSM 45521</strain>
    </source>
</reference>
<comment type="caution">
    <text evidence="6">The sequence shown here is derived from an EMBL/GenBank/DDBJ whole genome shotgun (WGS) entry which is preliminary data.</text>
</comment>
<keyword evidence="5" id="KW-0576">Peroxisome</keyword>
<dbReference type="Proteomes" id="UP000247591">
    <property type="component" value="Unassembled WGS sequence"/>
</dbReference>
<evidence type="ECO:0000256" key="1">
    <source>
        <dbReference type="ARBA" id="ARBA00004275"/>
    </source>
</evidence>
<dbReference type="NCBIfam" id="NF006133">
    <property type="entry name" value="PRK08278.1"/>
    <property type="match status" value="1"/>
</dbReference>
<dbReference type="PANTHER" id="PTHR42808">
    <property type="entry name" value="HYDROXYSTEROID DEHYDROGENASE-LIKE PROTEIN 2"/>
    <property type="match status" value="1"/>
</dbReference>
<name>A0A318RUH5_WILLI</name>
<evidence type="ECO:0000256" key="5">
    <source>
        <dbReference type="ARBA" id="ARBA00023140"/>
    </source>
</evidence>
<evidence type="ECO:0000256" key="2">
    <source>
        <dbReference type="ARBA" id="ARBA00006484"/>
    </source>
</evidence>
<organism evidence="6 7">
    <name type="scientific">Williamsia limnetica</name>
    <dbReference type="NCBI Taxonomy" id="882452"/>
    <lineage>
        <taxon>Bacteria</taxon>
        <taxon>Bacillati</taxon>
        <taxon>Actinomycetota</taxon>
        <taxon>Actinomycetes</taxon>
        <taxon>Mycobacteriales</taxon>
        <taxon>Nocardiaceae</taxon>
        <taxon>Williamsia</taxon>
    </lineage>
</organism>
<gene>
    <name evidence="6" type="ORF">DFR67_108151</name>
</gene>
<protein>
    <submittedName>
        <fullName evidence="6">NAD(P)-dependent dehydrogenase (Short-subunit alcohol dehydrogenase family)</fullName>
    </submittedName>
</protein>
<dbReference type="AlphaFoldDB" id="A0A318RUH5"/>
<dbReference type="PRINTS" id="PR00081">
    <property type="entry name" value="GDHRDH"/>
</dbReference>
<dbReference type="OrthoDB" id="9810935at2"/>
<dbReference type="SUPFAM" id="SSF51735">
    <property type="entry name" value="NAD(P)-binding Rossmann-fold domains"/>
    <property type="match status" value="1"/>
</dbReference>